<organism evidence="1 2">
    <name type="scientific">Blautia ammoniilytica</name>
    <dbReference type="NCBI Taxonomy" id="2981782"/>
    <lineage>
        <taxon>Bacteria</taxon>
        <taxon>Bacillati</taxon>
        <taxon>Bacillota</taxon>
        <taxon>Clostridia</taxon>
        <taxon>Lachnospirales</taxon>
        <taxon>Lachnospiraceae</taxon>
        <taxon>Blautia</taxon>
    </lineage>
</organism>
<gene>
    <name evidence="1" type="ORF">OCV61_02600</name>
</gene>
<dbReference type="EMBL" id="JAOQJL010000003">
    <property type="protein sequence ID" value="MCU6764298.1"/>
    <property type="molecule type" value="Genomic_DNA"/>
</dbReference>
<evidence type="ECO:0000313" key="2">
    <source>
        <dbReference type="Proteomes" id="UP001652409"/>
    </source>
</evidence>
<keyword evidence="2" id="KW-1185">Reference proteome</keyword>
<comment type="caution">
    <text evidence="1">The sequence shown here is derived from an EMBL/GenBank/DDBJ whole genome shotgun (WGS) entry which is preliminary data.</text>
</comment>
<protein>
    <submittedName>
        <fullName evidence="1">Uncharacterized protein</fullName>
    </submittedName>
</protein>
<evidence type="ECO:0000313" key="1">
    <source>
        <dbReference type="EMBL" id="MCU6764298.1"/>
    </source>
</evidence>
<proteinExistence type="predicted"/>
<sequence>MKITISIILTLVLLVSFSIQTYGTTSKRAKTNSKTYVYGFNINDFGRWTAKSTLQIKISTIASSKLKITYHDLSGNEKDETYIAYKEEV</sequence>
<reference evidence="1 2" key="1">
    <citation type="journal article" date="2021" name="ISME Commun">
        <title>Automated analysis of genomic sequences facilitates high-throughput and comprehensive description of bacteria.</title>
        <authorList>
            <person name="Hitch T.C.A."/>
        </authorList>
    </citation>
    <scope>NUCLEOTIDE SEQUENCE [LARGE SCALE GENOMIC DNA]</scope>
    <source>
        <strain evidence="1 2">Sanger_23</strain>
    </source>
</reference>
<name>A0ABT2TPZ9_9FIRM</name>
<accession>A0ABT2TPZ9</accession>
<dbReference type="Proteomes" id="UP001652409">
    <property type="component" value="Unassembled WGS sequence"/>
</dbReference>
<dbReference type="RefSeq" id="WP_262582622.1">
    <property type="nucleotide sequence ID" value="NZ_JAOQJL010000003.1"/>
</dbReference>